<comment type="subunit">
    <text evidence="10">Heterotrimer of RecB, RecC and RecD. All subunits contribute to DNA-binding.</text>
</comment>
<evidence type="ECO:0000256" key="4">
    <source>
        <dbReference type="ARBA" id="ARBA00022801"/>
    </source>
</evidence>
<keyword evidence="5 10" id="KW-0347">Helicase</keyword>
<dbReference type="GO" id="GO:0003678">
    <property type="term" value="F:DNA helicase activity"/>
    <property type="evidence" value="ECO:0007669"/>
    <property type="project" value="UniProtKB-UniRule"/>
</dbReference>
<dbReference type="Gene3D" id="1.10.10.160">
    <property type="match status" value="1"/>
</dbReference>
<evidence type="ECO:0000256" key="1">
    <source>
        <dbReference type="ARBA" id="ARBA00022722"/>
    </source>
</evidence>
<evidence type="ECO:0000256" key="3">
    <source>
        <dbReference type="ARBA" id="ARBA00022763"/>
    </source>
</evidence>
<keyword evidence="4 10" id="KW-0378">Hydrolase</keyword>
<dbReference type="EMBL" id="MASR01000001">
    <property type="protein sequence ID" value="OFE12288.1"/>
    <property type="molecule type" value="Genomic_DNA"/>
</dbReference>
<dbReference type="PANTHER" id="PTHR30591:SF1">
    <property type="entry name" value="RECBCD ENZYME SUBUNIT RECC"/>
    <property type="match status" value="1"/>
</dbReference>
<dbReference type="Proteomes" id="UP000175669">
    <property type="component" value="Unassembled WGS sequence"/>
</dbReference>
<keyword evidence="7 10" id="KW-0067">ATP-binding</keyword>
<dbReference type="GO" id="GO:0008854">
    <property type="term" value="F:exodeoxyribonuclease V activity"/>
    <property type="evidence" value="ECO:0007669"/>
    <property type="project" value="InterPro"/>
</dbReference>
<dbReference type="InterPro" id="IPR027417">
    <property type="entry name" value="P-loop_NTPase"/>
</dbReference>
<reference evidence="13" key="1">
    <citation type="submission" date="2016-07" db="EMBL/GenBank/DDBJ databases">
        <authorList>
            <person name="Florea S."/>
            <person name="Webb J.S."/>
            <person name="Jaromczyk J."/>
            <person name="Schardl C.L."/>
        </authorList>
    </citation>
    <scope>NUCLEOTIDE SEQUENCE [LARGE SCALE GENOMIC DNA]</scope>
    <source>
        <strain evidence="13">KCTC 42131</strain>
    </source>
</reference>
<dbReference type="Pfam" id="PF04257">
    <property type="entry name" value="Exonuc_V_gamma"/>
    <property type="match status" value="1"/>
</dbReference>
<comment type="function">
    <text evidence="10">A helicase/nuclease that prepares dsDNA breaks (DSB) for recombinational DNA repair. Binds to DSBs and unwinds DNA via a highly rapid and processive ATP-dependent bidirectional helicase activity. Unwinds dsDNA until it encounters a Chi (crossover hotspot instigator) sequence from the 3' direction. Cuts ssDNA a few nucleotides 3' to the Chi site. The properties and activities of the enzyme are changed at Chi. The Chi-altered holoenzyme produces a long 3'-ssDNA overhang and facilitates RecA-binding to the ssDNA for homologous DNA recombination and repair. Holoenzyme degrades any linearized DNA that is unable to undergo homologous recombination. In the holoenzyme this subunit recognizes the wild-type Chi sequence, and when added to isolated RecB increases its ATP-dependent helicase processivity.</text>
</comment>
<dbReference type="PANTHER" id="PTHR30591">
    <property type="entry name" value="RECBCD ENZYME SUBUNIT RECC"/>
    <property type="match status" value="1"/>
</dbReference>
<evidence type="ECO:0000256" key="9">
    <source>
        <dbReference type="ARBA" id="ARBA00023204"/>
    </source>
</evidence>
<dbReference type="Gene3D" id="3.40.50.300">
    <property type="entry name" value="P-loop containing nucleotide triphosphate hydrolases"/>
    <property type="match status" value="2"/>
</dbReference>
<dbReference type="AlphaFoldDB" id="A0A1E8CIR4"/>
<dbReference type="InterPro" id="IPR006697">
    <property type="entry name" value="RecC"/>
</dbReference>
<name>A0A1E8CIR4_9GAMM</name>
<dbReference type="InterPro" id="IPR041500">
    <property type="entry name" value="RecC_C"/>
</dbReference>
<proteinExistence type="inferred from homology"/>
<comment type="miscellaneous">
    <text evidence="10">In the RecBCD complex, RecB has a slow 3'-5' helicase, an exonuclease activity and loads RecA onto ssDNA, RecD has a fast 5'-3' helicase activity, while RecC stimulates the ATPase and processivity of the RecB helicase and contributes to recognition of the Chi site.</text>
</comment>
<dbReference type="GO" id="GO:0005524">
    <property type="term" value="F:ATP binding"/>
    <property type="evidence" value="ECO:0007669"/>
    <property type="project" value="UniProtKB-UniRule"/>
</dbReference>
<organism evidence="12 13">
    <name type="scientific">Pseudohongiella acticola</name>
    <dbReference type="NCBI Taxonomy" id="1524254"/>
    <lineage>
        <taxon>Bacteria</taxon>
        <taxon>Pseudomonadati</taxon>
        <taxon>Pseudomonadota</taxon>
        <taxon>Gammaproteobacteria</taxon>
        <taxon>Pseudomonadales</taxon>
        <taxon>Pseudohongiellaceae</taxon>
        <taxon>Pseudohongiella</taxon>
    </lineage>
</organism>
<keyword evidence="3 10" id="KW-0227">DNA damage</keyword>
<comment type="similarity">
    <text evidence="10">Belongs to the RecC family.</text>
</comment>
<sequence length="1202" mass="135451">MVLQSNRLEQLRQVTVTWLGRNPLTPLENEVVLVQSNGIAQWLKLALASDTDACEPGCGIAAAMNINLPGRFHWQAYRAVLGNLPETSPFDKNLLSWRLLRLLPTLLAEPEFEALRHFLSDDSGQRKQFQLAQRLADLLDQYQIYRADWLQDWARSVNQITRQNLHAAMPDEQSWQAELWRRLLNDIAPEARNSGRAQIHQQFLQACQQLTPDNRPPGLPRRVVVFGISSLPRQSLETLAAIARCTQVLLCVHNPCSHYWGDIIEPHTAQRLFARPYKRQPPRPDMPQVSDNGSQDSNNATFDDLFLRGNPLLAAWGKQGRDYIRLLDEHDQRADYEQLFQDNKLNIDLFDAPVEIDLLSRIQGDIFHLRSLDEARAAHAAIKTDTKNTGLGFHIAHSAQREVEILQDHLLDLFAADPTLRPRDILVMVPDINQFAPHIQAVFGRINRDDPRFIPFTISDQGKRHQAPIYLALATLMNLPSSRFGVSELLDLMDVPAVQNAFDLDAADKSLLHRWTESAGIRWGLNATQRTAQGMPASLDTVALEQNTWHFGLRRMLLGYAVGSNDAWQDIEPFAEVGGLSAAVTGKLTHLLRVLEHYWHLFQQPADPETWSARISALLNQCFVAEDDRDTLLINRAEQRLQNWTDACAQAQFNEKLPLEVVNEYFLESLDELDLSQRFMAGAVNFATLMPMRAIPFRHICLLGMNDGDYPRQVNSVDFDLMRQDYRPGDRSRREDDRYLFLEAMLSARNSLYISWTGRSIRDNSERPPSVLVAQLRDYVRDTMTGADDGASLLQGLTHEYPLQPFSSKYFRSDSSLATYAAEWAPQQATPDHNQDGFAVYTEEEPSVISLSDLSALLRNPADVFFARRLGVVFDSAELTADDNEAFFIDGLSKWQVQDQLIRDAQRVLHGEPDNETLQVPNLLDSLIGKQQRQGVLPMPPFADLYRKPLTNPLIKPLQRYQELLTHSTECGTQIVQLVTGDGRLILEDTLNDVRLGSDATRIRCAMLSSQIWAGKSAGAGNANHSGSSKVKWHYLARHWPSHLAAQLNGPTKTLVLGPDTNEVLAPLDADAARQSLQQLMTLYQQNLSRPIPAEVKTSCAYLSADPEKSPLDAARSVYEGSYNVSGQVQGSETLSRLWPDFDSLVCGQLPLQAEAQETEPVSPDSSDNSAFVASSTELYQSMVEHWHLHRQRKASNAEDAQ</sequence>
<dbReference type="PIRSF" id="PIRSF000980">
    <property type="entry name" value="RecC"/>
    <property type="match status" value="1"/>
</dbReference>
<dbReference type="STRING" id="1524254.PHACT_03350"/>
<dbReference type="InterPro" id="IPR013986">
    <property type="entry name" value="DExx_box_DNA_helicase_dom_sf"/>
</dbReference>
<evidence type="ECO:0000256" key="6">
    <source>
        <dbReference type="ARBA" id="ARBA00022839"/>
    </source>
</evidence>
<dbReference type="SUPFAM" id="SSF52980">
    <property type="entry name" value="Restriction endonuclease-like"/>
    <property type="match status" value="1"/>
</dbReference>
<evidence type="ECO:0000256" key="8">
    <source>
        <dbReference type="ARBA" id="ARBA00023125"/>
    </source>
</evidence>
<accession>A0A1E8CIR4</accession>
<dbReference type="NCBIfam" id="TIGR01450">
    <property type="entry name" value="recC"/>
    <property type="match status" value="1"/>
</dbReference>
<evidence type="ECO:0000256" key="2">
    <source>
        <dbReference type="ARBA" id="ARBA00022741"/>
    </source>
</evidence>
<evidence type="ECO:0000259" key="11">
    <source>
        <dbReference type="Pfam" id="PF17946"/>
    </source>
</evidence>
<dbReference type="InterPro" id="IPR011335">
    <property type="entry name" value="Restrct_endonuc-II-like"/>
</dbReference>
<protein>
    <recommendedName>
        <fullName evidence="10">RecBCD enzyme subunit RecC</fullName>
    </recommendedName>
    <alternativeName>
        <fullName evidence="10">Exonuclease V subunit RecC</fullName>
        <shortName evidence="10">ExoV subunit RecC</shortName>
    </alternativeName>
    <alternativeName>
        <fullName evidence="10">Helicase/nuclease RecBCD subunit RecC</fullName>
    </alternativeName>
</protein>
<dbReference type="HAMAP" id="MF_01486">
    <property type="entry name" value="RecC"/>
    <property type="match status" value="1"/>
</dbReference>
<gene>
    <name evidence="10" type="primary">recC</name>
    <name evidence="12" type="ORF">PHACT_03350</name>
</gene>
<dbReference type="Gene3D" id="3.40.50.10930">
    <property type="match status" value="1"/>
</dbReference>
<keyword evidence="1 10" id="KW-0540">Nuclease</keyword>
<feature type="domain" description="RecC C-terminal" evidence="11">
    <location>
        <begin position="847"/>
        <end position="1105"/>
    </location>
</feature>
<keyword evidence="9 10" id="KW-0234">DNA repair</keyword>
<evidence type="ECO:0000256" key="10">
    <source>
        <dbReference type="HAMAP-Rule" id="MF_01486"/>
    </source>
</evidence>
<comment type="caution">
    <text evidence="12">The sequence shown here is derived from an EMBL/GenBank/DDBJ whole genome shotgun (WGS) entry which is preliminary data.</text>
</comment>
<dbReference type="GO" id="GO:0009338">
    <property type="term" value="C:exodeoxyribonuclease V complex"/>
    <property type="evidence" value="ECO:0007669"/>
    <property type="project" value="InterPro"/>
</dbReference>
<dbReference type="Pfam" id="PF17946">
    <property type="entry name" value="RecC_C"/>
    <property type="match status" value="1"/>
</dbReference>
<evidence type="ECO:0000313" key="12">
    <source>
        <dbReference type="EMBL" id="OFE12288.1"/>
    </source>
</evidence>
<keyword evidence="13" id="KW-1185">Reference proteome</keyword>
<evidence type="ECO:0000256" key="7">
    <source>
        <dbReference type="ARBA" id="ARBA00022840"/>
    </source>
</evidence>
<dbReference type="SUPFAM" id="SSF52540">
    <property type="entry name" value="P-loop containing nucleoside triphosphate hydrolases"/>
    <property type="match status" value="2"/>
</dbReference>
<keyword evidence="6 10" id="KW-0269">Exonuclease</keyword>
<keyword evidence="2 10" id="KW-0547">Nucleotide-binding</keyword>
<dbReference type="GO" id="GO:0003677">
    <property type="term" value="F:DNA binding"/>
    <property type="evidence" value="ECO:0007669"/>
    <property type="project" value="UniProtKB-UniRule"/>
</dbReference>
<dbReference type="GO" id="GO:0000724">
    <property type="term" value="P:double-strand break repair via homologous recombination"/>
    <property type="evidence" value="ECO:0007669"/>
    <property type="project" value="UniProtKB-UniRule"/>
</dbReference>
<evidence type="ECO:0000256" key="5">
    <source>
        <dbReference type="ARBA" id="ARBA00022806"/>
    </source>
</evidence>
<dbReference type="RefSeq" id="WP_070115911.1">
    <property type="nucleotide sequence ID" value="NZ_MASR01000001.1"/>
</dbReference>
<evidence type="ECO:0000313" key="13">
    <source>
        <dbReference type="Proteomes" id="UP000175669"/>
    </source>
</evidence>
<dbReference type="Gene3D" id="1.10.10.990">
    <property type="match status" value="1"/>
</dbReference>
<keyword evidence="8 10" id="KW-0238">DNA-binding</keyword>